<gene>
    <name evidence="2" type="ORF">C7S16_5332</name>
</gene>
<reference evidence="2" key="1">
    <citation type="submission" date="2018-08" db="EMBL/GenBank/DDBJ databases">
        <title>Identification of Burkholderia cepacia strains that express a Burkholderia pseudomallei-like capsular polysaccharide.</title>
        <authorList>
            <person name="Burtnick M.N."/>
            <person name="Vongsouvath M."/>
            <person name="Newton P."/>
            <person name="Wuthiekanun V."/>
            <person name="Limmathurotsakul D."/>
            <person name="Brett P.J."/>
            <person name="Chantratita N."/>
            <person name="Dance D.A."/>
        </authorList>
    </citation>
    <scope>NUCLEOTIDE SEQUENCE</scope>
    <source>
        <strain evidence="2">SBXCC001</strain>
    </source>
</reference>
<sequence length="69" mass="7258">MRRARADTVSGSRAHRRQLAGDPATNPPRSGCGFAIDPALDSSPASHPALVRPAPRAPHRARARVAAAR</sequence>
<evidence type="ECO:0000313" key="2">
    <source>
        <dbReference type="EMBL" id="MDW9252028.1"/>
    </source>
</evidence>
<feature type="region of interest" description="Disordered" evidence="1">
    <location>
        <begin position="1"/>
        <end position="69"/>
    </location>
</feature>
<protein>
    <submittedName>
        <fullName evidence="2">Uncharacterized protein</fullName>
    </submittedName>
</protein>
<accession>A0AAW9CSH5</accession>
<evidence type="ECO:0000256" key="1">
    <source>
        <dbReference type="SAM" id="MobiDB-lite"/>
    </source>
</evidence>
<comment type="caution">
    <text evidence="2">The sequence shown here is derived from an EMBL/GenBank/DDBJ whole genome shotgun (WGS) entry which is preliminary data.</text>
</comment>
<proteinExistence type="predicted"/>
<dbReference type="EMBL" id="QXCT01000001">
    <property type="protein sequence ID" value="MDW9252028.1"/>
    <property type="molecule type" value="Genomic_DNA"/>
</dbReference>
<dbReference type="Proteomes" id="UP001272137">
    <property type="component" value="Unassembled WGS sequence"/>
</dbReference>
<dbReference type="AlphaFoldDB" id="A0AAW9CSH5"/>
<evidence type="ECO:0000313" key="3">
    <source>
        <dbReference type="Proteomes" id="UP001272137"/>
    </source>
</evidence>
<name>A0AAW9CSH5_BURTH</name>
<organism evidence="2 3">
    <name type="scientific">Burkholderia thailandensis</name>
    <dbReference type="NCBI Taxonomy" id="57975"/>
    <lineage>
        <taxon>Bacteria</taxon>
        <taxon>Pseudomonadati</taxon>
        <taxon>Pseudomonadota</taxon>
        <taxon>Betaproteobacteria</taxon>
        <taxon>Burkholderiales</taxon>
        <taxon>Burkholderiaceae</taxon>
        <taxon>Burkholderia</taxon>
        <taxon>pseudomallei group</taxon>
    </lineage>
</organism>